<dbReference type="InParanoid" id="E5QZU8"/>
<dbReference type="EMBL" id="DS989822">
    <property type="protein sequence ID" value="EFQ97411.1"/>
    <property type="molecule type" value="Genomic_DNA"/>
</dbReference>
<feature type="chain" id="PRO_5003197790" evidence="1">
    <location>
        <begin position="21"/>
        <end position="184"/>
    </location>
</feature>
<dbReference type="AlphaFoldDB" id="E5QZU8"/>
<evidence type="ECO:0000256" key="1">
    <source>
        <dbReference type="SAM" id="SignalP"/>
    </source>
</evidence>
<name>E5QZU8_ARTGP</name>
<accession>E5QZU8</accession>
<dbReference type="RefSeq" id="XP_003176363.1">
    <property type="nucleotide sequence ID" value="XM_003176315.1"/>
</dbReference>
<dbReference type="eggNOG" id="ENOG502R9HH">
    <property type="taxonomic scope" value="Eukaryota"/>
</dbReference>
<dbReference type="OrthoDB" id="4344116at2759"/>
<evidence type="ECO:0000313" key="3">
    <source>
        <dbReference type="Proteomes" id="UP000002669"/>
    </source>
</evidence>
<sequence>MRFLVSSILAIALASTNVIASPSLSCLKIPTMVQSYDPAKIGAIFQKEICGQGCDFRASNYDTQIKDVVKKCVADESTAMGAPTLSPYYINLADAMFQTVSEKCSEGQYRDVNLCSVEPEVLTQVLGCFKSSALSTLWAQKSNVLPLLTTNCEEQYKHFTVDNLYNKILPACAQKFAAEHCKAA</sequence>
<evidence type="ECO:0000313" key="2">
    <source>
        <dbReference type="EMBL" id="EFQ97411.1"/>
    </source>
</evidence>
<gene>
    <name evidence="2" type="ORF">MGYG_00451</name>
</gene>
<dbReference type="VEuPathDB" id="FungiDB:MGYG_00451"/>
<dbReference type="OMA" id="FAAENCK"/>
<dbReference type="STRING" id="535722.E5QZU8"/>
<feature type="signal peptide" evidence="1">
    <location>
        <begin position="1"/>
        <end position="20"/>
    </location>
</feature>
<dbReference type="HOGENOM" id="CLU_1467850_0_0_1"/>
<keyword evidence="1" id="KW-0732">Signal</keyword>
<dbReference type="Proteomes" id="UP000002669">
    <property type="component" value="Unassembled WGS sequence"/>
</dbReference>
<organism evidence="3">
    <name type="scientific">Arthroderma gypseum (strain ATCC MYA-4604 / CBS 118893)</name>
    <name type="common">Microsporum gypseum</name>
    <dbReference type="NCBI Taxonomy" id="535722"/>
    <lineage>
        <taxon>Eukaryota</taxon>
        <taxon>Fungi</taxon>
        <taxon>Dikarya</taxon>
        <taxon>Ascomycota</taxon>
        <taxon>Pezizomycotina</taxon>
        <taxon>Eurotiomycetes</taxon>
        <taxon>Eurotiomycetidae</taxon>
        <taxon>Onygenales</taxon>
        <taxon>Arthrodermataceae</taxon>
        <taxon>Nannizzia</taxon>
    </lineage>
</organism>
<reference evidence="3" key="1">
    <citation type="journal article" date="2012" name="MBio">
        <title>Comparative genome analysis of Trichophyton rubrum and related dermatophytes reveals candidate genes involved in infection.</title>
        <authorList>
            <person name="Martinez D.A."/>
            <person name="Oliver B.G."/>
            <person name="Graeser Y."/>
            <person name="Goldberg J.M."/>
            <person name="Li W."/>
            <person name="Martinez-Rossi N.M."/>
            <person name="Monod M."/>
            <person name="Shelest E."/>
            <person name="Barton R.C."/>
            <person name="Birch E."/>
            <person name="Brakhage A.A."/>
            <person name="Chen Z."/>
            <person name="Gurr S.J."/>
            <person name="Heiman D."/>
            <person name="Heitman J."/>
            <person name="Kosti I."/>
            <person name="Rossi A."/>
            <person name="Saif S."/>
            <person name="Samalova M."/>
            <person name="Saunders C.W."/>
            <person name="Shea T."/>
            <person name="Summerbell R.C."/>
            <person name="Xu J."/>
            <person name="Young S."/>
            <person name="Zeng Q."/>
            <person name="Birren B.W."/>
            <person name="Cuomo C.A."/>
            <person name="White T.C."/>
        </authorList>
    </citation>
    <scope>NUCLEOTIDE SEQUENCE [LARGE SCALE GENOMIC DNA]</scope>
    <source>
        <strain evidence="3">ATCC MYA-4604 / CBS 118893</strain>
    </source>
</reference>
<proteinExistence type="predicted"/>
<dbReference type="GeneID" id="10031680"/>
<protein>
    <submittedName>
        <fullName evidence="2">Uncharacterized protein</fullName>
    </submittedName>
</protein>
<keyword evidence="3" id="KW-1185">Reference proteome</keyword>